<dbReference type="Gene3D" id="3.30.160.110">
    <property type="entry name" value="Siroheme synthase, domain 2"/>
    <property type="match status" value="1"/>
</dbReference>
<dbReference type="PANTHER" id="PTHR35330:SF1">
    <property type="entry name" value="SIROHEME BIOSYNTHESIS PROTEIN MET8"/>
    <property type="match status" value="1"/>
</dbReference>
<dbReference type="InterPro" id="IPR028161">
    <property type="entry name" value="Met8-like"/>
</dbReference>
<name>A0A343TNY0_9EURY</name>
<keyword evidence="5" id="KW-0627">Porphyrin biosynthesis</keyword>
<feature type="domain" description="Siroheme synthase central" evidence="7">
    <location>
        <begin position="119"/>
        <end position="143"/>
    </location>
</feature>
<dbReference type="GO" id="GO:0019354">
    <property type="term" value="P:siroheme biosynthetic process"/>
    <property type="evidence" value="ECO:0007669"/>
    <property type="project" value="UniProtKB-UniPathway"/>
</dbReference>
<dbReference type="SUPFAM" id="SSF75615">
    <property type="entry name" value="Siroheme synthase middle domains-like"/>
    <property type="match status" value="1"/>
</dbReference>
<dbReference type="EC" id="1.3.1.76" evidence="2"/>
<dbReference type="GO" id="GO:0004325">
    <property type="term" value="F:ferrochelatase activity"/>
    <property type="evidence" value="ECO:0007669"/>
    <property type="project" value="InterPro"/>
</dbReference>
<organism evidence="8 9">
    <name type="scientific">Halalkaliarchaeum desulfuricum</name>
    <dbReference type="NCBI Taxonomy" id="2055893"/>
    <lineage>
        <taxon>Archaea</taxon>
        <taxon>Methanobacteriati</taxon>
        <taxon>Methanobacteriota</taxon>
        <taxon>Stenosarchaea group</taxon>
        <taxon>Halobacteria</taxon>
        <taxon>Halobacteriales</taxon>
        <taxon>Haloferacaceae</taxon>
        <taxon>Halalkaliarchaeum</taxon>
    </lineage>
</organism>
<protein>
    <recommendedName>
        <fullName evidence="2">precorrin-2 dehydrogenase</fullName>
        <ecNumber evidence="2">1.3.1.76</ecNumber>
    </recommendedName>
</protein>
<keyword evidence="8" id="KW-0456">Lyase</keyword>
<reference evidence="9" key="1">
    <citation type="submission" date="2017-11" db="EMBL/GenBank/DDBJ databases">
        <title>Phenotypic and genomic properties of facultatively anaerobic sulfur-reducing natronoarchaea from hypersaline soda lakes.</title>
        <authorList>
            <person name="Sorokin D.Y."/>
            <person name="Kublanov I.V."/>
            <person name="Roman P."/>
            <person name="Sinninghe Damste J.S."/>
            <person name="Golyshin P.N."/>
            <person name="Rojo D."/>
            <person name="Ciordia S."/>
            <person name="Mena M.D.C."/>
            <person name="Ferrer M."/>
            <person name="Messina E."/>
            <person name="Smedile F."/>
            <person name="La Spada G."/>
            <person name="La Cono V."/>
            <person name="Yakimov M.M."/>
        </authorList>
    </citation>
    <scope>NUCLEOTIDE SEQUENCE [LARGE SCALE GENOMIC DNA]</scope>
    <source>
        <strain evidence="9">AArc-Sl</strain>
    </source>
</reference>
<proteinExistence type="predicted"/>
<evidence type="ECO:0000256" key="1">
    <source>
        <dbReference type="ARBA" id="ARBA00005010"/>
    </source>
</evidence>
<keyword evidence="9" id="KW-1185">Reference proteome</keyword>
<dbReference type="AlphaFoldDB" id="A0A343TNY0"/>
<comment type="pathway">
    <text evidence="1">Porphyrin-containing compound metabolism; siroheme biosynthesis; sirohydrochlorin from precorrin-2: step 1/1.</text>
</comment>
<dbReference type="SUPFAM" id="SSF51735">
    <property type="entry name" value="NAD(P)-binding Rossmann-fold domains"/>
    <property type="match status" value="1"/>
</dbReference>
<dbReference type="UniPathway" id="UPA00262">
    <property type="reaction ID" value="UER00222"/>
</dbReference>
<evidence type="ECO:0000313" key="8">
    <source>
        <dbReference type="EMBL" id="AUX10802.1"/>
    </source>
</evidence>
<evidence type="ECO:0000256" key="2">
    <source>
        <dbReference type="ARBA" id="ARBA00012400"/>
    </source>
</evidence>
<dbReference type="PANTHER" id="PTHR35330">
    <property type="entry name" value="SIROHEME BIOSYNTHESIS PROTEIN MET8"/>
    <property type="match status" value="1"/>
</dbReference>
<dbReference type="Pfam" id="PF13241">
    <property type="entry name" value="NAD_binding_7"/>
    <property type="match status" value="1"/>
</dbReference>
<evidence type="ECO:0000256" key="6">
    <source>
        <dbReference type="ARBA" id="ARBA00047561"/>
    </source>
</evidence>
<dbReference type="GO" id="GO:0043115">
    <property type="term" value="F:precorrin-2 dehydrogenase activity"/>
    <property type="evidence" value="ECO:0007669"/>
    <property type="project" value="UniProtKB-EC"/>
</dbReference>
<accession>A0A343TNY0</accession>
<evidence type="ECO:0000313" key="9">
    <source>
        <dbReference type="Proteomes" id="UP000263012"/>
    </source>
</evidence>
<comment type="catalytic activity">
    <reaction evidence="6">
        <text>precorrin-2 + NAD(+) = sirohydrochlorin + NADH + 2 H(+)</text>
        <dbReference type="Rhea" id="RHEA:15613"/>
        <dbReference type="ChEBI" id="CHEBI:15378"/>
        <dbReference type="ChEBI" id="CHEBI:57540"/>
        <dbReference type="ChEBI" id="CHEBI:57945"/>
        <dbReference type="ChEBI" id="CHEBI:58351"/>
        <dbReference type="ChEBI" id="CHEBI:58827"/>
        <dbReference type="EC" id="1.3.1.76"/>
    </reaction>
</comment>
<evidence type="ECO:0000259" key="7">
    <source>
        <dbReference type="Pfam" id="PF14824"/>
    </source>
</evidence>
<gene>
    <name evidence="8" type="primary">cysG</name>
    <name evidence="8" type="ORF">AArcSl_3196</name>
</gene>
<dbReference type="Gene3D" id="3.40.50.720">
    <property type="entry name" value="NAD(P)-binding Rossmann-like Domain"/>
    <property type="match status" value="1"/>
</dbReference>
<dbReference type="KEGG" id="hdf:AArcSl_3196"/>
<dbReference type="Proteomes" id="UP000263012">
    <property type="component" value="Chromosome"/>
</dbReference>
<dbReference type="EMBL" id="CP025066">
    <property type="protein sequence ID" value="AUX10802.1"/>
    <property type="molecule type" value="Genomic_DNA"/>
</dbReference>
<dbReference type="Pfam" id="PF14824">
    <property type="entry name" value="Sirohm_synth_M"/>
    <property type="match status" value="1"/>
</dbReference>
<dbReference type="InterPro" id="IPR036291">
    <property type="entry name" value="NAD(P)-bd_dom_sf"/>
</dbReference>
<evidence type="ECO:0000256" key="5">
    <source>
        <dbReference type="ARBA" id="ARBA00023244"/>
    </source>
</evidence>
<sequence length="213" mass="23506">MLPLFHDFEGKTVVIVGGGRVALRKARTYTIEADVTVVADAFADGFDEVDCERRRRRLEPDEADELLASVEGDLFLVIPATDDRTLNDAIARAGREAGALVNRVDERGDTVTPARAESGTLTVAISTGGESPAVARHLRREIEPLLERTEPMGRLQADLREQLAEESDLSADQRRQALRRVIDDDGVWRALEDGRYEDARDRALEVAGIDPSE</sequence>
<dbReference type="InterPro" id="IPR028281">
    <property type="entry name" value="Sirohaem_synthase_central"/>
</dbReference>
<keyword evidence="3 8" id="KW-0560">Oxidoreductase</keyword>
<evidence type="ECO:0000256" key="4">
    <source>
        <dbReference type="ARBA" id="ARBA00023027"/>
    </source>
</evidence>
<dbReference type="NCBIfam" id="TIGR01470">
    <property type="entry name" value="cysG_Nterm"/>
    <property type="match status" value="1"/>
</dbReference>
<keyword evidence="4" id="KW-0520">NAD</keyword>
<dbReference type="InterPro" id="IPR006367">
    <property type="entry name" value="Sirohaem_synthase_N"/>
</dbReference>
<evidence type="ECO:0000256" key="3">
    <source>
        <dbReference type="ARBA" id="ARBA00023002"/>
    </source>
</evidence>